<organism evidence="8 9">
    <name type="scientific">Nocardioides luteus</name>
    <dbReference type="NCBI Taxonomy" id="1844"/>
    <lineage>
        <taxon>Bacteria</taxon>
        <taxon>Bacillati</taxon>
        <taxon>Actinomycetota</taxon>
        <taxon>Actinomycetes</taxon>
        <taxon>Propionibacteriales</taxon>
        <taxon>Nocardioidaceae</taxon>
        <taxon>Nocardioides</taxon>
    </lineage>
</organism>
<reference evidence="8" key="1">
    <citation type="submission" date="2016-10" db="EMBL/GenBank/DDBJ databases">
        <title>Draft Genome Sequence of Nocardioides luteus Strain BAFB, an Alkane-Degrading Bacterium Isolated from JP-7 Polluted Soil.</title>
        <authorList>
            <person name="Brown L."/>
            <person name="Ruiz O.N."/>
            <person name="Gunasekera T."/>
        </authorList>
    </citation>
    <scope>NUCLEOTIDE SEQUENCE [LARGE SCALE GENOMIC DNA]</scope>
    <source>
        <strain evidence="8">BAFB</strain>
    </source>
</reference>
<evidence type="ECO:0000256" key="4">
    <source>
        <dbReference type="ARBA" id="ARBA00022989"/>
    </source>
</evidence>
<dbReference type="EMBL" id="JZDQ02000019">
    <property type="protein sequence ID" value="OIJ26032.1"/>
    <property type="molecule type" value="Genomic_DNA"/>
</dbReference>
<feature type="transmembrane region" description="Helical" evidence="6">
    <location>
        <begin position="58"/>
        <end position="80"/>
    </location>
</feature>
<feature type="domain" description="GtrA/DPMS transmembrane" evidence="7">
    <location>
        <begin position="23"/>
        <end position="151"/>
    </location>
</feature>
<evidence type="ECO:0000256" key="6">
    <source>
        <dbReference type="SAM" id="Phobius"/>
    </source>
</evidence>
<evidence type="ECO:0000259" key="7">
    <source>
        <dbReference type="Pfam" id="PF04138"/>
    </source>
</evidence>
<evidence type="ECO:0000256" key="5">
    <source>
        <dbReference type="ARBA" id="ARBA00023136"/>
    </source>
</evidence>
<feature type="transmembrane region" description="Helical" evidence="6">
    <location>
        <begin position="21"/>
        <end position="46"/>
    </location>
</feature>
<keyword evidence="4 6" id="KW-1133">Transmembrane helix</keyword>
<evidence type="ECO:0000256" key="1">
    <source>
        <dbReference type="ARBA" id="ARBA00004141"/>
    </source>
</evidence>
<dbReference type="STRING" id="1844.UG56_014635"/>
<protein>
    <recommendedName>
        <fullName evidence="7">GtrA/DPMS transmembrane domain-containing protein</fullName>
    </recommendedName>
</protein>
<feature type="transmembrane region" description="Helical" evidence="6">
    <location>
        <begin position="128"/>
        <end position="145"/>
    </location>
</feature>
<comment type="subcellular location">
    <subcellularLocation>
        <location evidence="1">Membrane</location>
        <topology evidence="1">Multi-pass membrane protein</topology>
    </subcellularLocation>
</comment>
<keyword evidence="9" id="KW-1185">Reference proteome</keyword>
<dbReference type="Proteomes" id="UP000033772">
    <property type="component" value="Unassembled WGS sequence"/>
</dbReference>
<dbReference type="GO" id="GO:0005886">
    <property type="term" value="C:plasma membrane"/>
    <property type="evidence" value="ECO:0007669"/>
    <property type="project" value="TreeGrafter"/>
</dbReference>
<proteinExistence type="inferred from homology"/>
<dbReference type="PANTHER" id="PTHR38459">
    <property type="entry name" value="PROPHAGE BACTOPRENOL-LINKED GLUCOSE TRANSLOCASE HOMOLOG"/>
    <property type="match status" value="1"/>
</dbReference>
<name>A0A1J4N5Y2_9ACTN</name>
<dbReference type="InterPro" id="IPR051401">
    <property type="entry name" value="GtrA_CellWall_Glycosyl"/>
</dbReference>
<keyword evidence="5 6" id="KW-0472">Membrane</keyword>
<dbReference type="InterPro" id="IPR007267">
    <property type="entry name" value="GtrA_DPMS_TM"/>
</dbReference>
<evidence type="ECO:0000313" key="8">
    <source>
        <dbReference type="EMBL" id="OIJ26032.1"/>
    </source>
</evidence>
<accession>A0A1J4N5Y2</accession>
<dbReference type="AlphaFoldDB" id="A0A1J4N5Y2"/>
<dbReference type="PANTHER" id="PTHR38459:SF1">
    <property type="entry name" value="PROPHAGE BACTOPRENOL-LINKED GLUCOSE TRANSLOCASE HOMOLOG"/>
    <property type="match status" value="1"/>
</dbReference>
<evidence type="ECO:0000313" key="9">
    <source>
        <dbReference type="Proteomes" id="UP000033772"/>
    </source>
</evidence>
<evidence type="ECO:0000256" key="2">
    <source>
        <dbReference type="ARBA" id="ARBA00009399"/>
    </source>
</evidence>
<dbReference type="Pfam" id="PF04138">
    <property type="entry name" value="GtrA_DPMS_TM"/>
    <property type="match status" value="1"/>
</dbReference>
<keyword evidence="3 6" id="KW-0812">Transmembrane</keyword>
<comment type="similarity">
    <text evidence="2">Belongs to the GtrA family.</text>
</comment>
<sequence length="164" mass="17823">MVKVTAGSSWRRQAFRLLGEVVRFMAVGGLATAVSFVGFNALAHGLLFGAAPLRSYPIAAYVLANVVAGIVAYVGMRLWAFREREASDQTTGVVRFFVLGALTMAIPVVCLWISRYVLGLSNPVADNLSANVIGLGISTVTRFWVFRRFVFDQPVAREPWGPVA</sequence>
<gene>
    <name evidence="8" type="ORF">UG56_014635</name>
</gene>
<feature type="transmembrane region" description="Helical" evidence="6">
    <location>
        <begin position="92"/>
        <end position="116"/>
    </location>
</feature>
<dbReference type="GO" id="GO:0000271">
    <property type="term" value="P:polysaccharide biosynthetic process"/>
    <property type="evidence" value="ECO:0007669"/>
    <property type="project" value="InterPro"/>
</dbReference>
<comment type="caution">
    <text evidence="8">The sequence shown here is derived from an EMBL/GenBank/DDBJ whole genome shotgun (WGS) entry which is preliminary data.</text>
</comment>
<evidence type="ECO:0000256" key="3">
    <source>
        <dbReference type="ARBA" id="ARBA00022692"/>
    </source>
</evidence>